<protein>
    <recommendedName>
        <fullName evidence="4">NYN domain-containing protein</fullName>
    </recommendedName>
</protein>
<organism evidence="2 3">
    <name type="scientific">Gracilariopsis chorda</name>
    <dbReference type="NCBI Taxonomy" id="448386"/>
    <lineage>
        <taxon>Eukaryota</taxon>
        <taxon>Rhodophyta</taxon>
        <taxon>Florideophyceae</taxon>
        <taxon>Rhodymeniophycidae</taxon>
        <taxon>Gracilariales</taxon>
        <taxon>Gracilariaceae</taxon>
        <taxon>Gracilariopsis</taxon>
    </lineage>
</organism>
<dbReference type="Pfam" id="PF05991">
    <property type="entry name" value="NYN_YacP"/>
    <property type="match status" value="1"/>
</dbReference>
<evidence type="ECO:0000256" key="1">
    <source>
        <dbReference type="SAM" id="MobiDB-lite"/>
    </source>
</evidence>
<evidence type="ECO:0000313" key="3">
    <source>
        <dbReference type="Proteomes" id="UP000247409"/>
    </source>
</evidence>
<dbReference type="OrthoDB" id="5092at2759"/>
<dbReference type="InterPro" id="IPR010298">
    <property type="entry name" value="YacP-like"/>
</dbReference>
<accession>A0A2V3J997</accession>
<dbReference type="PANTHER" id="PTHR34547:SF1">
    <property type="entry name" value="YACP-LIKE NYN DOMAIN PROTEIN"/>
    <property type="match status" value="1"/>
</dbReference>
<proteinExistence type="predicted"/>
<gene>
    <name evidence="2" type="ORF">BWQ96_00317</name>
</gene>
<feature type="compositionally biased region" description="Low complexity" evidence="1">
    <location>
        <begin position="13"/>
        <end position="22"/>
    </location>
</feature>
<feature type="compositionally biased region" description="Basic residues" evidence="1">
    <location>
        <begin position="1"/>
        <end position="11"/>
    </location>
</feature>
<name>A0A2V3J997_9FLOR</name>
<dbReference type="Proteomes" id="UP000247409">
    <property type="component" value="Unassembled WGS sequence"/>
</dbReference>
<sequence length="267" mass="30603">MRSNKRRKSRAHSLQQPSQSSQPPAPRINVDNSTLSLREQLQLARANMHSSSTTKPLTRTKFRRRKHQVARSGKRPGDVTDLPDGKYEIEQEPILFIDAYNVIGAWPRLRKWRDKSDMETARRLLIDDVVEYSHVRGWECVVVFDAQGTGEDTKVEQTAQHIQVVFTGGESADSYIERCVFEVCESGQRQVWAATSDVAQLNFSKGKGAHVMTSTLFIQEIKRARRETRDKLARKDEGSVRGKMLMSTVSEETRHKLYELRDKLEST</sequence>
<dbReference type="AlphaFoldDB" id="A0A2V3J997"/>
<feature type="compositionally biased region" description="Basic and acidic residues" evidence="1">
    <location>
        <begin position="75"/>
        <end position="84"/>
    </location>
</feature>
<evidence type="ECO:0000313" key="2">
    <source>
        <dbReference type="EMBL" id="PXF50157.1"/>
    </source>
</evidence>
<feature type="compositionally biased region" description="Polar residues" evidence="1">
    <location>
        <begin position="48"/>
        <end position="57"/>
    </location>
</feature>
<comment type="caution">
    <text evidence="2">The sequence shown here is derived from an EMBL/GenBank/DDBJ whole genome shotgun (WGS) entry which is preliminary data.</text>
</comment>
<reference evidence="2 3" key="1">
    <citation type="journal article" date="2018" name="Mol. Biol. Evol.">
        <title>Analysis of the draft genome of the red seaweed Gracilariopsis chorda provides insights into genome size evolution in Rhodophyta.</title>
        <authorList>
            <person name="Lee J."/>
            <person name="Yang E.C."/>
            <person name="Graf L."/>
            <person name="Yang J.H."/>
            <person name="Qiu H."/>
            <person name="Zel Zion U."/>
            <person name="Chan C.X."/>
            <person name="Stephens T.G."/>
            <person name="Weber A.P.M."/>
            <person name="Boo G.H."/>
            <person name="Boo S.M."/>
            <person name="Kim K.M."/>
            <person name="Shin Y."/>
            <person name="Jung M."/>
            <person name="Lee S.J."/>
            <person name="Yim H.S."/>
            <person name="Lee J.H."/>
            <person name="Bhattacharya D."/>
            <person name="Yoon H.S."/>
        </authorList>
    </citation>
    <scope>NUCLEOTIDE SEQUENCE [LARGE SCALE GENOMIC DNA]</scope>
    <source>
        <strain evidence="2 3">SKKU-2015</strain>
        <tissue evidence="2">Whole body</tissue>
    </source>
</reference>
<evidence type="ECO:0008006" key="4">
    <source>
        <dbReference type="Google" id="ProtNLM"/>
    </source>
</evidence>
<dbReference type="CDD" id="cd10912">
    <property type="entry name" value="PIN_YacP-like"/>
    <property type="match status" value="1"/>
</dbReference>
<dbReference type="EMBL" id="NBIV01000001">
    <property type="protein sequence ID" value="PXF50157.1"/>
    <property type="molecule type" value="Genomic_DNA"/>
</dbReference>
<dbReference type="STRING" id="448386.A0A2V3J997"/>
<feature type="compositionally biased region" description="Basic residues" evidence="1">
    <location>
        <begin position="58"/>
        <end position="74"/>
    </location>
</feature>
<feature type="region of interest" description="Disordered" evidence="1">
    <location>
        <begin position="1"/>
        <end position="84"/>
    </location>
</feature>
<feature type="compositionally biased region" description="Polar residues" evidence="1">
    <location>
        <begin position="30"/>
        <end position="39"/>
    </location>
</feature>
<keyword evidence="3" id="KW-1185">Reference proteome</keyword>
<dbReference type="PANTHER" id="PTHR34547">
    <property type="entry name" value="YACP-LIKE NYN DOMAIN PROTEIN"/>
    <property type="match status" value="1"/>
</dbReference>